<protein>
    <submittedName>
        <fullName evidence="1">Phage portal protein</fullName>
    </submittedName>
</protein>
<accession>A0A3N0I2Z0</accession>
<dbReference type="Proteomes" id="UP000276568">
    <property type="component" value="Unassembled WGS sequence"/>
</dbReference>
<evidence type="ECO:0000313" key="1">
    <source>
        <dbReference type="EMBL" id="RNM30692.1"/>
    </source>
</evidence>
<dbReference type="Pfam" id="PF05133">
    <property type="entry name" value="SPP1_portal"/>
    <property type="match status" value="1"/>
</dbReference>
<dbReference type="InterPro" id="IPR021145">
    <property type="entry name" value="Portal_protein_SPP1_Gp6-like"/>
</dbReference>
<name>A0A3N0I2Z0_9FIRM</name>
<dbReference type="RefSeq" id="WP_128520599.1">
    <property type="nucleotide sequence ID" value="NZ_RJQC01000002.1"/>
</dbReference>
<dbReference type="EMBL" id="RJQC01000002">
    <property type="protein sequence ID" value="RNM30692.1"/>
    <property type="molecule type" value="Genomic_DNA"/>
</dbReference>
<dbReference type="AlphaFoldDB" id="A0A3N0I2Z0"/>
<gene>
    <name evidence="1" type="ORF">EDX97_07890</name>
</gene>
<comment type="caution">
    <text evidence="1">The sequence shown here is derived from an EMBL/GenBank/DDBJ whole genome shotgun (WGS) entry which is preliminary data.</text>
</comment>
<reference evidence="1 2" key="1">
    <citation type="submission" date="2018-11" db="EMBL/GenBank/DDBJ databases">
        <title>Clostridium sp. nov., a member of the family Erysipelotrichaceae isolated from pig faeces.</title>
        <authorList>
            <person name="Chang Y.-H."/>
        </authorList>
    </citation>
    <scope>NUCLEOTIDE SEQUENCE [LARGE SCALE GENOMIC DNA]</scope>
    <source>
        <strain evidence="1 2">YH-panp20</strain>
    </source>
</reference>
<keyword evidence="2" id="KW-1185">Reference proteome</keyword>
<organism evidence="1 2">
    <name type="scientific">Absicoccus porci</name>
    <dbReference type="NCBI Taxonomy" id="2486576"/>
    <lineage>
        <taxon>Bacteria</taxon>
        <taxon>Bacillati</taxon>
        <taxon>Bacillota</taxon>
        <taxon>Erysipelotrichia</taxon>
        <taxon>Erysipelotrichales</taxon>
        <taxon>Erysipelotrichaceae</taxon>
        <taxon>Absicoccus</taxon>
    </lineage>
</organism>
<sequence>MSVLFKIIENLGYTVSNDLQNYYSEIDTWMAWWRGFDPEFHRYKIVSNSHAIVMKRKTMKMAKKVCEDWANLLLNDKTYIEVSDDASQVFLTGDDVDQSGGVLGASKFWKLGNRTVEKEFATGTACMYLDLVSPVYDGQTLSASSVRIKYISDARMIVPLSHDNGEITELALASEHMREGNKYFYIQIFCKADGGQYEVRNYYYLIKTNGNYERVPNLNGEAESYLLPCKPFVVLTPNIENNIAPVPMGLSIYANAIDQLKGCDLGYDNLYNDILLGKKRVFMNQAMYKLKSAYVDGDDAKGNLTLDIPGTIESSLYVVTGDRLPDQQQFIQDYNPSLRVDENKENIQLNLNILSAKVGFGQNRYQFGTQSMATATEVRASNKDLTESVWKQRIQIQEALTDLTRAILIIGKEKCGAPVNPDARITIKFDDTMFADEESERLRMMQEIAAGIVNKYEYRMKYLGEDEETARARAAESSSAASAGIDDMFFGGSGGTA</sequence>
<proteinExistence type="predicted"/>
<evidence type="ECO:0000313" key="2">
    <source>
        <dbReference type="Proteomes" id="UP000276568"/>
    </source>
</evidence>
<dbReference type="OrthoDB" id="1641671at2"/>